<dbReference type="AlphaFoldDB" id="A0A0D5XY79"/>
<dbReference type="OrthoDB" id="3635325at2"/>
<dbReference type="SUPFAM" id="SSF50998">
    <property type="entry name" value="Quinoprotein alcohol dehydrogenase-like"/>
    <property type="match status" value="1"/>
</dbReference>
<dbReference type="Proteomes" id="UP000032748">
    <property type="component" value="Chromosome"/>
</dbReference>
<dbReference type="EMBL" id="CP011110">
    <property type="protein sequence ID" value="AKA24053.1"/>
    <property type="molecule type" value="Genomic_DNA"/>
</dbReference>
<reference evidence="1 2" key="1">
    <citation type="journal article" date="2015" name="Mol. Plant Microbe Interact.">
        <title>Comparative Genomic Analysis of Pseudomonas chlororaphis PCL1606 Reveals New Insight into Antifungal Compounds Involved in Biocontrol.</title>
        <authorList>
            <person name="Calderon C.E."/>
            <person name="Ramos C."/>
            <person name="de Vicente A."/>
            <person name="Cazorla F.M."/>
        </authorList>
    </citation>
    <scope>NUCLEOTIDE SEQUENCE [LARGE SCALE GENOMIC DNA]</scope>
    <source>
        <strain evidence="1 2">PCL1606</strain>
    </source>
</reference>
<name>A0A0D5XY79_9PSED</name>
<dbReference type="PATRIC" id="fig|587753.10.peg.2596"/>
<sequence>MTTLMDPTLHGTGRITRAFFNPTGDIAAVVSEFPALVNPPARATYGGAALRYRVGLYRHGNPVPFAVFDEACLPINDLGFHPFLPRLVIGTGTYDGGYMFEGELLVWDWQSGQHRQPYADIPEVVRCRYDASGERIEAWVRPWNEEWDGLDDSDWTSIISTLFRVHSDDSAAAWACAEPAVLELDPQAIFHHPPPTPADGAATLLAEWLGVPALEWRGAIGDIAWLDAQRIGVVHDQCLLEIYSSEGHRLAHYQPEAGAGSGHGVEILRGAGIHVHGVRIDAQAYSRDSCLYRLTEHGLVLVQDYDDEYTFSASRDGHLLGRRNRLRHRESKAGDLLLGPDGDSVCGIDLGHYDCFNHYLGITGAPQLFALQGTPASSHEHKYLCRVQPDGAVHRLWPLLKPDRTPASHAMECRGGYLEDALGAGVVIAGQHYSPSISEPYRGFIYRRQLQRGEELWRHPTSASPSSIVHLPETDWVAAALLDGSLMLIDARSGQLRLKAKVRLDGWPTQIRAMDARNGRLALGTVEGRIVVRHIDELLAAGDAAPWLDLA</sequence>
<dbReference type="Gene3D" id="2.130.10.10">
    <property type="entry name" value="YVTN repeat-like/Quinoprotein amine dehydrogenase"/>
    <property type="match status" value="1"/>
</dbReference>
<dbReference type="InterPro" id="IPR015943">
    <property type="entry name" value="WD40/YVTN_repeat-like_dom_sf"/>
</dbReference>
<organism evidence="1 2">
    <name type="scientific">Pseudomonas chlororaphis</name>
    <dbReference type="NCBI Taxonomy" id="587753"/>
    <lineage>
        <taxon>Bacteria</taxon>
        <taxon>Pseudomonadati</taxon>
        <taxon>Pseudomonadota</taxon>
        <taxon>Gammaproteobacteria</taxon>
        <taxon>Pseudomonadales</taxon>
        <taxon>Pseudomonadaceae</taxon>
        <taxon>Pseudomonas</taxon>
    </lineage>
</organism>
<protein>
    <submittedName>
        <fullName evidence="1">Uncharacterized protein</fullName>
    </submittedName>
</protein>
<accession>A0A0D5XY79</accession>
<dbReference type="InterPro" id="IPR011047">
    <property type="entry name" value="Quinoprotein_ADH-like_sf"/>
</dbReference>
<dbReference type="KEGG" id="pcz:PCL1606_26030"/>
<evidence type="ECO:0000313" key="2">
    <source>
        <dbReference type="Proteomes" id="UP000032748"/>
    </source>
</evidence>
<dbReference type="RefSeq" id="WP_045882618.1">
    <property type="nucleotide sequence ID" value="NZ_CP011110.1"/>
</dbReference>
<proteinExistence type="predicted"/>
<gene>
    <name evidence="1" type="ORF">PCL1606_26030</name>
</gene>
<evidence type="ECO:0000313" key="1">
    <source>
        <dbReference type="EMBL" id="AKA24053.1"/>
    </source>
</evidence>